<dbReference type="GO" id="GO:0009279">
    <property type="term" value="C:cell outer membrane"/>
    <property type="evidence" value="ECO:0007669"/>
    <property type="project" value="UniProtKB-SubCell"/>
</dbReference>
<evidence type="ECO:0000313" key="10">
    <source>
        <dbReference type="Proteomes" id="UP001055105"/>
    </source>
</evidence>
<reference evidence="9" key="1">
    <citation type="submission" date="2022-01" db="EMBL/GenBank/DDBJ databases">
        <title>Novel bile acid biosynthetic pathways are enriched in the microbiome of centenarians.</title>
        <authorList>
            <person name="Sato Y."/>
            <person name="Atarashi K."/>
            <person name="Plichta R.D."/>
            <person name="Arai Y."/>
            <person name="Sasajima S."/>
            <person name="Kearney M.S."/>
            <person name="Suda W."/>
            <person name="Takeshita K."/>
            <person name="Sasaki T."/>
            <person name="Okamoto S."/>
            <person name="Skelly N.A."/>
            <person name="Okamura Y."/>
            <person name="Vlamakis H."/>
            <person name="Li Y."/>
            <person name="Tanoue T."/>
            <person name="Takei H."/>
            <person name="Nittono H."/>
            <person name="Narushima S."/>
            <person name="Irie J."/>
            <person name="Itoh H."/>
            <person name="Moriya K."/>
            <person name="Sugiura Y."/>
            <person name="Suematsu M."/>
            <person name="Moritoki N."/>
            <person name="Shibata S."/>
            <person name="Littman R.D."/>
            <person name="Fischbach A.M."/>
            <person name="Uwamino Y."/>
            <person name="Inoue T."/>
            <person name="Honda A."/>
            <person name="Hattori M."/>
            <person name="Murai T."/>
            <person name="Xavier J.R."/>
            <person name="Hirose N."/>
            <person name="Honda K."/>
        </authorList>
    </citation>
    <scope>NUCLEOTIDE SEQUENCE</scope>
    <source>
        <strain evidence="9">CE91-St16</strain>
    </source>
</reference>
<comment type="subcellular location">
    <subcellularLocation>
        <location evidence="1">Cell outer membrane</location>
    </subcellularLocation>
</comment>
<comment type="caution">
    <text evidence="9">The sequence shown here is derived from an EMBL/GenBank/DDBJ whole genome shotgun (WGS) entry which is preliminary data.</text>
</comment>
<dbReference type="InterPro" id="IPR012944">
    <property type="entry name" value="SusD_RagB_dom"/>
</dbReference>
<sequence>MKKQLINLLCIAGIAFGSASCDFLDVVPDNVATIENAFANELEARKYLATIYSYLPHHDKFNNNIALMGSDEITSWHILTLDNQITPIRLVTGDQNRNSPILSYWSGDNNGRNYHEAIHDCNVFIENVSDESKIYDLTPSDRRRWLGEAYFLKAYYTFYMMRMYGPVILMRENLPVDAPTEIVRQKRVPFDECVEYVSELLDMAAERLPDKIINTADELGRPTRPAALALKARVLVTAASPLFNGNPDYANFVDHDGVHLMSTERSQEKWEAAAAACDSAVVACHKAGIELYEFTDSENISDVTRRKLSINNAATLRWNKELIWGLSSRNDEGLQADCMARLDPNDPTNIWGGRDLGNPTVEIGNLYYTRNGIPIDEDKTWHYNTRDELRTATTEERYDLISDYTISAAHFDREPRFYAHLAFDGSIWWLKNGPSDSDENTWTVKARVGGGQSRLGAYNYSVTGYWCKKLVNYKFKLTTGGSGFTAERYPWPELRLADLYLLYAEALNECDKGEDAIYWLDKVRERAGLKGVKESWDTYATTKKYATQTGLREIIHRERTLEMMFEGSRFWDLRRWKEAEKQLNNKPLSGWAIDQESPEGYYNRQTLYTQHFIAPRDYLWPIKEQDIIVNPNLVQNPGW</sequence>
<dbReference type="Proteomes" id="UP001055105">
    <property type="component" value="Unassembled WGS sequence"/>
</dbReference>
<evidence type="ECO:0000256" key="5">
    <source>
        <dbReference type="ARBA" id="ARBA00023237"/>
    </source>
</evidence>
<evidence type="ECO:0000259" key="7">
    <source>
        <dbReference type="Pfam" id="PF07980"/>
    </source>
</evidence>
<dbReference type="SUPFAM" id="SSF48452">
    <property type="entry name" value="TPR-like"/>
    <property type="match status" value="1"/>
</dbReference>
<organism evidence="9 10">
    <name type="scientific">Alistipes finegoldii</name>
    <dbReference type="NCBI Taxonomy" id="214856"/>
    <lineage>
        <taxon>Bacteria</taxon>
        <taxon>Pseudomonadati</taxon>
        <taxon>Bacteroidota</taxon>
        <taxon>Bacteroidia</taxon>
        <taxon>Bacteroidales</taxon>
        <taxon>Rikenellaceae</taxon>
        <taxon>Alistipes</taxon>
    </lineage>
</organism>
<evidence type="ECO:0000313" key="9">
    <source>
        <dbReference type="EMBL" id="GKI17768.1"/>
    </source>
</evidence>
<dbReference type="InterPro" id="IPR033985">
    <property type="entry name" value="SusD-like_N"/>
</dbReference>
<feature type="domain" description="SusD-like N-terminal" evidence="8">
    <location>
        <begin position="22"/>
        <end position="234"/>
    </location>
</feature>
<evidence type="ECO:0000256" key="1">
    <source>
        <dbReference type="ARBA" id="ARBA00004442"/>
    </source>
</evidence>
<dbReference type="AlphaFoldDB" id="A0AA37P3I3"/>
<evidence type="ECO:0000259" key="8">
    <source>
        <dbReference type="Pfam" id="PF14322"/>
    </source>
</evidence>
<gene>
    <name evidence="9" type="ORF">CE91St16_06760</name>
</gene>
<evidence type="ECO:0000256" key="6">
    <source>
        <dbReference type="SAM" id="SignalP"/>
    </source>
</evidence>
<feature type="domain" description="RagB/SusD" evidence="7">
    <location>
        <begin position="320"/>
        <end position="639"/>
    </location>
</feature>
<evidence type="ECO:0008006" key="11">
    <source>
        <dbReference type="Google" id="ProtNLM"/>
    </source>
</evidence>
<dbReference type="GeneID" id="79836109"/>
<dbReference type="InterPro" id="IPR011990">
    <property type="entry name" value="TPR-like_helical_dom_sf"/>
</dbReference>
<dbReference type="EMBL" id="BQOL01000001">
    <property type="protein sequence ID" value="GKI17768.1"/>
    <property type="molecule type" value="Genomic_DNA"/>
</dbReference>
<feature type="chain" id="PRO_5041219125" description="RagB/SusD family nutrient uptake outer membrane protein" evidence="6">
    <location>
        <begin position="20"/>
        <end position="639"/>
    </location>
</feature>
<evidence type="ECO:0000256" key="3">
    <source>
        <dbReference type="ARBA" id="ARBA00022729"/>
    </source>
</evidence>
<keyword evidence="3 6" id="KW-0732">Signal</keyword>
<dbReference type="Pfam" id="PF14322">
    <property type="entry name" value="SusD-like_3"/>
    <property type="match status" value="1"/>
</dbReference>
<comment type="similarity">
    <text evidence="2">Belongs to the SusD family.</text>
</comment>
<protein>
    <recommendedName>
        <fullName evidence="11">RagB/SusD family nutrient uptake outer membrane protein</fullName>
    </recommendedName>
</protein>
<evidence type="ECO:0000256" key="4">
    <source>
        <dbReference type="ARBA" id="ARBA00023136"/>
    </source>
</evidence>
<dbReference type="PROSITE" id="PS51257">
    <property type="entry name" value="PROKAR_LIPOPROTEIN"/>
    <property type="match status" value="1"/>
</dbReference>
<evidence type="ECO:0000256" key="2">
    <source>
        <dbReference type="ARBA" id="ARBA00006275"/>
    </source>
</evidence>
<dbReference type="RefSeq" id="WP_195289646.1">
    <property type="nucleotide sequence ID" value="NZ_AP025581.1"/>
</dbReference>
<dbReference type="Gene3D" id="1.25.40.390">
    <property type="match status" value="1"/>
</dbReference>
<keyword evidence="5" id="KW-0998">Cell outer membrane</keyword>
<name>A0AA37P3I3_9BACT</name>
<keyword evidence="4" id="KW-0472">Membrane</keyword>
<dbReference type="Pfam" id="PF07980">
    <property type="entry name" value="SusD_RagB"/>
    <property type="match status" value="1"/>
</dbReference>
<proteinExistence type="inferred from homology"/>
<accession>A0AA37P3I3</accession>
<feature type="signal peptide" evidence="6">
    <location>
        <begin position="1"/>
        <end position="19"/>
    </location>
</feature>